<reference evidence="2 4" key="2">
    <citation type="submission" date="2017-03" db="EMBL/GenBank/DDBJ databases">
        <title>Genome analysis of strain PAMC 26577.</title>
        <authorList>
            <person name="Oh H.-M."/>
            <person name="Yang J.-A."/>
        </authorList>
    </citation>
    <scope>NUCLEOTIDE SEQUENCE [LARGE SCALE GENOMIC DNA]</scope>
    <source>
        <strain evidence="2 4">PAMC 26577</strain>
    </source>
</reference>
<dbReference type="EMBL" id="NBTZ01000026">
    <property type="protein sequence ID" value="OTP78216.1"/>
    <property type="molecule type" value="Genomic_DNA"/>
</dbReference>
<evidence type="ECO:0000313" key="1">
    <source>
        <dbReference type="EMBL" id="OTP77950.1"/>
    </source>
</evidence>
<comment type="caution">
    <text evidence="2">The sequence shown here is derived from an EMBL/GenBank/DDBJ whole genome shotgun (WGS) entry which is preliminary data.</text>
</comment>
<reference evidence="1 3" key="1">
    <citation type="submission" date="2017-03" db="EMBL/GenBank/DDBJ databases">
        <title>Genome analysis of strain PAMC 26510.</title>
        <authorList>
            <person name="Oh H.-M."/>
            <person name="Yang J.-A."/>
        </authorList>
    </citation>
    <scope>NUCLEOTIDE SEQUENCE [LARGE SCALE GENOMIC DNA]</scope>
    <source>
        <strain evidence="1 3">PAMC 26510</strain>
    </source>
</reference>
<sequence length="51" mass="5555">MQRYDGLAARGTIERDSAQARIVAALDALAGQLGGHQMKHSRFGRFRAVTV</sequence>
<protein>
    <submittedName>
        <fullName evidence="2">Uncharacterized protein</fullName>
    </submittedName>
</protein>
<dbReference type="AlphaFoldDB" id="A0A242N4X8"/>
<organism evidence="2 4">
    <name type="scientific">Caballeronia sordidicola</name>
    <name type="common">Burkholderia sordidicola</name>
    <dbReference type="NCBI Taxonomy" id="196367"/>
    <lineage>
        <taxon>Bacteria</taxon>
        <taxon>Pseudomonadati</taxon>
        <taxon>Pseudomonadota</taxon>
        <taxon>Betaproteobacteria</taxon>
        <taxon>Burkholderiales</taxon>
        <taxon>Burkholderiaceae</taxon>
        <taxon>Caballeronia</taxon>
    </lineage>
</organism>
<evidence type="ECO:0000313" key="2">
    <source>
        <dbReference type="EMBL" id="OTP78216.1"/>
    </source>
</evidence>
<accession>A0A242N4X8</accession>
<dbReference type="Proteomes" id="UP000195221">
    <property type="component" value="Unassembled WGS sequence"/>
</dbReference>
<dbReference type="Proteomes" id="UP000194546">
    <property type="component" value="Unassembled WGS sequence"/>
</dbReference>
<name>A0A242N4X8_CABSO</name>
<gene>
    <name evidence="1" type="ORF">PAMC26510_07525</name>
    <name evidence="2" type="ORF">PAMC26577_06155</name>
</gene>
<dbReference type="EMBL" id="NBTY01000049">
    <property type="protein sequence ID" value="OTP77950.1"/>
    <property type="molecule type" value="Genomic_DNA"/>
</dbReference>
<evidence type="ECO:0000313" key="4">
    <source>
        <dbReference type="Proteomes" id="UP000195221"/>
    </source>
</evidence>
<proteinExistence type="predicted"/>
<evidence type="ECO:0000313" key="3">
    <source>
        <dbReference type="Proteomes" id="UP000194546"/>
    </source>
</evidence>